<dbReference type="EMBL" id="JADLRE010000005">
    <property type="protein sequence ID" value="MBF6225267.1"/>
    <property type="molecule type" value="Genomic_DNA"/>
</dbReference>
<reference evidence="1 2" key="1">
    <citation type="submission" date="2020-10" db="EMBL/GenBank/DDBJ databases">
        <title>Identification of Nocardia species via Next-generation sequencing and recognition of intraspecies genetic diversity.</title>
        <authorList>
            <person name="Li P."/>
            <person name="Li P."/>
            <person name="Lu B."/>
        </authorList>
    </citation>
    <scope>NUCLEOTIDE SEQUENCE [LARGE SCALE GENOMIC DNA]</scope>
    <source>
        <strain evidence="1 2">N-11</strain>
    </source>
</reference>
<sequence>MGWEAGVSGTEWEMFCSEVFAIAERYAIQTFSNPGTLALSSGSSSTEAEVRGANPHIKLVDMGDAAVRIETGWCVRAIADYEIQFEDKPSQAAAAVEAIILGGAEEYVITDDDDRWVAFGWCIRGKDSLMAQPPHITSGRKAVRRLLPWRSA</sequence>
<dbReference type="RefSeq" id="WP_195032546.1">
    <property type="nucleotide sequence ID" value="NZ_JADLRE010000005.1"/>
</dbReference>
<evidence type="ECO:0000313" key="2">
    <source>
        <dbReference type="Proteomes" id="UP000807309"/>
    </source>
</evidence>
<proteinExistence type="predicted"/>
<accession>A0ABS0C4F2</accession>
<evidence type="ECO:0000313" key="1">
    <source>
        <dbReference type="EMBL" id="MBF6225267.1"/>
    </source>
</evidence>
<comment type="caution">
    <text evidence="1">The sequence shown here is derived from an EMBL/GenBank/DDBJ whole genome shotgun (WGS) entry which is preliminary data.</text>
</comment>
<name>A0ABS0C4F2_9NOCA</name>
<gene>
    <name evidence="1" type="ORF">IU470_09110</name>
</gene>
<keyword evidence="2" id="KW-1185">Reference proteome</keyword>
<protein>
    <submittedName>
        <fullName evidence="1">Uncharacterized protein</fullName>
    </submittedName>
</protein>
<dbReference type="Proteomes" id="UP000807309">
    <property type="component" value="Unassembled WGS sequence"/>
</dbReference>
<organism evidence="1 2">
    <name type="scientific">Nocardia abscessus</name>
    <dbReference type="NCBI Taxonomy" id="120957"/>
    <lineage>
        <taxon>Bacteria</taxon>
        <taxon>Bacillati</taxon>
        <taxon>Actinomycetota</taxon>
        <taxon>Actinomycetes</taxon>
        <taxon>Mycobacteriales</taxon>
        <taxon>Nocardiaceae</taxon>
        <taxon>Nocardia</taxon>
    </lineage>
</organism>